<gene>
    <name evidence="2" type="ORF">LCGC14_2822250</name>
</gene>
<organism evidence="2">
    <name type="scientific">marine sediment metagenome</name>
    <dbReference type="NCBI Taxonomy" id="412755"/>
    <lineage>
        <taxon>unclassified sequences</taxon>
        <taxon>metagenomes</taxon>
        <taxon>ecological metagenomes</taxon>
    </lineage>
</organism>
<proteinExistence type="predicted"/>
<protein>
    <submittedName>
        <fullName evidence="2">Uncharacterized protein</fullName>
    </submittedName>
</protein>
<sequence length="89" mass="9734">MRTLLESTNPVDAAARPEQEFSKDITTGILAPPIGMTNNIPNTDAIAATFTDYETLEGVREIPMAGFESKPTELFYAADDLRRTEALAE</sequence>
<evidence type="ECO:0000313" key="2">
    <source>
        <dbReference type="EMBL" id="KKK80561.1"/>
    </source>
</evidence>
<feature type="non-terminal residue" evidence="2">
    <location>
        <position position="89"/>
    </location>
</feature>
<accession>A0A0F9B7V0</accession>
<name>A0A0F9B7V0_9ZZZZ</name>
<reference evidence="2" key="1">
    <citation type="journal article" date="2015" name="Nature">
        <title>Complex archaea that bridge the gap between prokaryotes and eukaryotes.</title>
        <authorList>
            <person name="Spang A."/>
            <person name="Saw J.H."/>
            <person name="Jorgensen S.L."/>
            <person name="Zaremba-Niedzwiedzka K."/>
            <person name="Martijn J."/>
            <person name="Lind A.E."/>
            <person name="van Eijk R."/>
            <person name="Schleper C."/>
            <person name="Guy L."/>
            <person name="Ettema T.J."/>
        </authorList>
    </citation>
    <scope>NUCLEOTIDE SEQUENCE</scope>
</reference>
<feature type="region of interest" description="Disordered" evidence="1">
    <location>
        <begin position="1"/>
        <end position="20"/>
    </location>
</feature>
<dbReference type="EMBL" id="LAZR01053525">
    <property type="protein sequence ID" value="KKK80561.1"/>
    <property type="molecule type" value="Genomic_DNA"/>
</dbReference>
<comment type="caution">
    <text evidence="2">The sequence shown here is derived from an EMBL/GenBank/DDBJ whole genome shotgun (WGS) entry which is preliminary data.</text>
</comment>
<feature type="compositionally biased region" description="Polar residues" evidence="1">
    <location>
        <begin position="1"/>
        <end position="10"/>
    </location>
</feature>
<dbReference type="AlphaFoldDB" id="A0A0F9B7V0"/>
<evidence type="ECO:0000256" key="1">
    <source>
        <dbReference type="SAM" id="MobiDB-lite"/>
    </source>
</evidence>